<dbReference type="GO" id="GO:0051213">
    <property type="term" value="F:dioxygenase activity"/>
    <property type="evidence" value="ECO:0007669"/>
    <property type="project" value="UniProtKB-KW"/>
</dbReference>
<evidence type="ECO:0000313" key="13">
    <source>
        <dbReference type="Proteomes" id="UP000254626"/>
    </source>
</evidence>
<dbReference type="SUPFAM" id="SSF51197">
    <property type="entry name" value="Clavaminate synthase-like"/>
    <property type="match status" value="1"/>
</dbReference>
<organism evidence="11 13">
    <name type="scientific">Vibrio fluvialis</name>
    <dbReference type="NCBI Taxonomy" id="676"/>
    <lineage>
        <taxon>Bacteria</taxon>
        <taxon>Pseudomonadati</taxon>
        <taxon>Pseudomonadota</taxon>
        <taxon>Gammaproteobacteria</taxon>
        <taxon>Vibrionales</taxon>
        <taxon>Vibrionaceae</taxon>
        <taxon>Vibrio</taxon>
    </lineage>
</organism>
<evidence type="ECO:0000256" key="3">
    <source>
        <dbReference type="ARBA" id="ARBA00022763"/>
    </source>
</evidence>
<dbReference type="InterPro" id="IPR005123">
    <property type="entry name" value="Oxoglu/Fe-dep_dioxygenase_dom"/>
</dbReference>
<dbReference type="InterPro" id="IPR037151">
    <property type="entry name" value="AlkB-like_sf"/>
</dbReference>
<dbReference type="Pfam" id="PF13532">
    <property type="entry name" value="2OG-FeII_Oxy_2"/>
    <property type="match status" value="1"/>
</dbReference>
<dbReference type="Proteomes" id="UP000057088">
    <property type="component" value="Chromosome 1"/>
</dbReference>
<evidence type="ECO:0000313" key="10">
    <source>
        <dbReference type="EMBL" id="AMF92068.1"/>
    </source>
</evidence>
<keyword evidence="7" id="KW-0408">Iron</keyword>
<dbReference type="GO" id="GO:0006307">
    <property type="term" value="P:DNA alkylation repair"/>
    <property type="evidence" value="ECO:0007669"/>
    <property type="project" value="InterPro"/>
</dbReference>
<dbReference type="FunFam" id="2.60.120.590:FF:000004">
    <property type="entry name" value="DNA oxidative demethylase ALKBH2"/>
    <property type="match status" value="1"/>
</dbReference>
<dbReference type="EMBL" id="CP014034">
    <property type="protein sequence ID" value="AMF92068.1"/>
    <property type="molecule type" value="Genomic_DNA"/>
</dbReference>
<keyword evidence="6" id="KW-0560">Oxidoreductase</keyword>
<reference evidence="10" key="2">
    <citation type="submission" date="2018-01" db="EMBL/GenBank/DDBJ databases">
        <title>FDA dAtabase for Regulatory Grade micrObial Sequences (FDA-ARGOS): Supporting development and validation of Infectious Disease Dx tests.</title>
        <authorList>
            <person name="Hoffmann M."/>
            <person name="Allard M."/>
            <person name="Evans P."/>
            <person name="Brown E."/>
            <person name="Tallon L."/>
            <person name="Sadzewicz L."/>
            <person name="Sengamalay N."/>
            <person name="Ott S."/>
            <person name="Godinez A."/>
            <person name="Nagaraj S."/>
            <person name="Vyas G."/>
            <person name="Aluvathingal J."/>
            <person name="Nadendla S."/>
            <person name="Geyer C."/>
            <person name="Sichtig H."/>
        </authorList>
    </citation>
    <scope>NUCLEOTIDE SEQUENCE</scope>
    <source>
        <strain evidence="10">ATCC 33809</strain>
    </source>
</reference>
<evidence type="ECO:0000259" key="9">
    <source>
        <dbReference type="PROSITE" id="PS51471"/>
    </source>
</evidence>
<keyword evidence="5 10" id="KW-0223">Dioxygenase</keyword>
<dbReference type="InterPro" id="IPR027450">
    <property type="entry name" value="AlkB-like"/>
</dbReference>
<dbReference type="PANTHER" id="PTHR31212">
    <property type="entry name" value="ALPHA-KETOGLUTARATE-DEPENDENT DIOXYGENASE ALKB HOMOLOG 3"/>
    <property type="match status" value="1"/>
</dbReference>
<reference evidence="12" key="1">
    <citation type="submission" date="2015-12" db="EMBL/GenBank/DDBJ databases">
        <title>FDA dAtabase for Regulatory Grade micrObial Sequences (FDA-ARGOS): Supporting development and validation of Infectious Disease Dx tests.</title>
        <authorList>
            <person name="Hoffmann M."/>
            <person name="Allard M."/>
            <person name="Evans P."/>
            <person name="Brown E."/>
            <person name="Tallon L.J."/>
            <person name="Sadzewicz L."/>
            <person name="Sengamalay N."/>
            <person name="Ott S."/>
            <person name="Godinez A."/>
            <person name="Nagaraj S."/>
            <person name="Vyas G."/>
            <person name="Aluvathingal J."/>
            <person name="Nadendla S."/>
            <person name="Geyer C."/>
            <person name="Sichtig H."/>
        </authorList>
    </citation>
    <scope>NUCLEOTIDE SEQUENCE [LARGE SCALE GENOMIC DNA]</scope>
    <source>
        <strain evidence="12">ATCC 33809</strain>
    </source>
</reference>
<evidence type="ECO:0000313" key="12">
    <source>
        <dbReference type="Proteomes" id="UP000057088"/>
    </source>
</evidence>
<dbReference type="Gene3D" id="2.60.120.590">
    <property type="entry name" value="Alpha-ketoglutarate-dependent dioxygenase AlkB-like"/>
    <property type="match status" value="1"/>
</dbReference>
<dbReference type="GeneID" id="29383282"/>
<gene>
    <name evidence="10" type="ORF">AL536_00850</name>
    <name evidence="11" type="ORF">NCTC11327_03741</name>
</gene>
<dbReference type="PROSITE" id="PS51471">
    <property type="entry name" value="FE2OG_OXY"/>
    <property type="match status" value="1"/>
</dbReference>
<keyword evidence="8" id="KW-0234">DNA repair</keyword>
<accession>A0AAX2LY41</accession>
<keyword evidence="3" id="KW-0227">DNA damage</keyword>
<dbReference type="PANTHER" id="PTHR31212:SF4">
    <property type="entry name" value="ALPHA-KETOGLUTARATE-DEPENDENT DIOXYGENASE ALKB HOMOLOG 3"/>
    <property type="match status" value="1"/>
</dbReference>
<dbReference type="GO" id="GO:0032451">
    <property type="term" value="F:demethylase activity"/>
    <property type="evidence" value="ECO:0007669"/>
    <property type="project" value="UniProtKB-ARBA"/>
</dbReference>
<dbReference type="AlphaFoldDB" id="A0AAX2LY41"/>
<protein>
    <submittedName>
        <fullName evidence="11">Alkylated DNA repair protein</fullName>
    </submittedName>
    <submittedName>
        <fullName evidence="10">Alpha-ketoglutarate-dependent dioxygenase AlkB</fullName>
    </submittedName>
</protein>
<reference evidence="11 13" key="3">
    <citation type="submission" date="2018-06" db="EMBL/GenBank/DDBJ databases">
        <authorList>
            <consortium name="Pathogen Informatics"/>
            <person name="Doyle S."/>
        </authorList>
    </citation>
    <scope>NUCLEOTIDE SEQUENCE [LARGE SCALE GENOMIC DNA]</scope>
    <source>
        <strain evidence="11 13">NCTC11327</strain>
    </source>
</reference>
<evidence type="ECO:0000256" key="2">
    <source>
        <dbReference type="ARBA" id="ARBA00022723"/>
    </source>
</evidence>
<dbReference type="GO" id="GO:0016705">
    <property type="term" value="F:oxidoreductase activity, acting on paired donors, with incorporation or reduction of molecular oxygen"/>
    <property type="evidence" value="ECO:0007669"/>
    <property type="project" value="UniProtKB-ARBA"/>
</dbReference>
<name>A0AAX2LY41_VIBFL</name>
<keyword evidence="2" id="KW-0479">Metal-binding</keyword>
<feature type="domain" description="Fe2OG dioxygenase" evidence="9">
    <location>
        <begin position="104"/>
        <end position="201"/>
    </location>
</feature>
<evidence type="ECO:0000256" key="6">
    <source>
        <dbReference type="ARBA" id="ARBA00023002"/>
    </source>
</evidence>
<evidence type="ECO:0000256" key="7">
    <source>
        <dbReference type="ARBA" id="ARBA00023004"/>
    </source>
</evidence>
<evidence type="ECO:0000256" key="1">
    <source>
        <dbReference type="ARBA" id="ARBA00001954"/>
    </source>
</evidence>
<keyword evidence="12" id="KW-1185">Reference proteome</keyword>
<sequence>MESENFSLFAYEPQWLPITDGKLLWVEHFLTPTQADHAFSVLTQELDWQQEAITLFGKSVLQPRLQAWYGDKAYTYSGLTMPPKAWTPMLADLKQRCELLAGQAFNSVLANLYRDGQDSMGWHQDNEPELGQQPVIASLSLGETRRFVLRHLHSKEKFELPLSHGSLLIMAGNTQHFWQHCVPKTVRTLEPRINLTFRLVHGDG</sequence>
<keyword evidence="4" id="KW-0460">Magnesium</keyword>
<dbReference type="EMBL" id="UHIP01000002">
    <property type="protein sequence ID" value="SUQ26877.1"/>
    <property type="molecule type" value="Genomic_DNA"/>
</dbReference>
<dbReference type="KEGG" id="vfl:AL536_00850"/>
<comment type="cofactor">
    <cofactor evidence="1">
        <name>Fe(2+)</name>
        <dbReference type="ChEBI" id="CHEBI:29033"/>
    </cofactor>
</comment>
<dbReference type="GO" id="GO:0140097">
    <property type="term" value="F:catalytic activity, acting on DNA"/>
    <property type="evidence" value="ECO:0007669"/>
    <property type="project" value="UniProtKB-ARBA"/>
</dbReference>
<evidence type="ECO:0000256" key="4">
    <source>
        <dbReference type="ARBA" id="ARBA00022842"/>
    </source>
</evidence>
<evidence type="ECO:0000313" key="11">
    <source>
        <dbReference type="EMBL" id="SUQ26877.1"/>
    </source>
</evidence>
<evidence type="ECO:0000256" key="5">
    <source>
        <dbReference type="ARBA" id="ARBA00022964"/>
    </source>
</evidence>
<proteinExistence type="predicted"/>
<evidence type="ECO:0000256" key="8">
    <source>
        <dbReference type="ARBA" id="ARBA00023204"/>
    </source>
</evidence>
<dbReference type="Proteomes" id="UP000254626">
    <property type="component" value="Unassembled WGS sequence"/>
</dbReference>
<dbReference type="RefSeq" id="WP_061055360.1">
    <property type="nucleotide sequence ID" value="NZ_CABLBX010000013.1"/>
</dbReference>
<dbReference type="GO" id="GO:0016787">
    <property type="term" value="F:hydrolase activity"/>
    <property type="evidence" value="ECO:0007669"/>
    <property type="project" value="UniProtKB-ARBA"/>
</dbReference>
<dbReference type="InterPro" id="IPR032854">
    <property type="entry name" value="ALKBH3"/>
</dbReference>
<dbReference type="GO" id="GO:0046872">
    <property type="term" value="F:metal ion binding"/>
    <property type="evidence" value="ECO:0007669"/>
    <property type="project" value="UniProtKB-KW"/>
</dbReference>